<sequence length="498" mass="51548">MEEAKGGFPQDCIDMDPSHMPSPLPDTCWLHLNVKWVSCKSLFLKKEVSCPGMQESKPMPRHPMPPPHSLWKDDLHAISEYRVCLGYFNTINDRNPVPEGGGLGGGQQGEPGKGGGATYLSLDQLIHWVKPMPIIPGQRTAPTIRGTSTNHKQEIVGIYEKVRTLKKEVIEACERLHYCVIPLTQSQVPAVRLATPTGASLAWPELREDRKPHIPPTEGSCPNARRGGTYSELAATKDATKIPEDPATRALETGCASPYTRSPGESCTPAGTSGVCAKARIPTDRKGSEISGKHRPAAGAPAPGPIPDPLTVWHQHANGPSAGDPGLVPVPTPLPAPGLELRNTSRAVGPCRVFGLVPERPLSPELGPSPSGPAGSCAFASAGASAPGYQPAGCAGARPANPSAYAAAYAGPDGAYPQGAGSALFAALVAPASPSAGGSSGGVETAVDFYGRTSPGQFGALGPCYNPGGQLGGGSGGAYHARHATAYPGGVDRYVSAM</sequence>
<dbReference type="InParanoid" id="D2H0H2"/>
<name>D2H0H2_AILME</name>
<dbReference type="AlphaFoldDB" id="D2H0H2"/>
<proteinExistence type="predicted"/>
<organism evidence="1">
    <name type="scientific">Ailuropoda melanoleuca</name>
    <name type="common">Giant panda</name>
    <dbReference type="NCBI Taxonomy" id="9646"/>
    <lineage>
        <taxon>Eukaryota</taxon>
        <taxon>Metazoa</taxon>
        <taxon>Chordata</taxon>
        <taxon>Craniata</taxon>
        <taxon>Vertebrata</taxon>
        <taxon>Euteleostomi</taxon>
        <taxon>Mammalia</taxon>
        <taxon>Eutheria</taxon>
        <taxon>Laurasiatheria</taxon>
        <taxon>Carnivora</taxon>
        <taxon>Caniformia</taxon>
        <taxon>Ursidae</taxon>
        <taxon>Ailuropoda</taxon>
    </lineage>
</organism>
<gene>
    <name evidence="1" type="ORF">PANDA_002922</name>
</gene>
<dbReference type="EMBL" id="GL192407">
    <property type="protein sequence ID" value="EFB16848.1"/>
    <property type="molecule type" value="Genomic_DNA"/>
</dbReference>
<reference evidence="1" key="1">
    <citation type="journal article" date="2010" name="Nature">
        <title>The sequence and de novo assembly of the giant panda genome.</title>
        <authorList>
            <person name="Li R."/>
            <person name="Fan W."/>
            <person name="Tian G."/>
            <person name="Zhu H."/>
            <person name="He L."/>
            <person name="Cai J."/>
            <person name="Huang Q."/>
            <person name="Cai Q."/>
            <person name="Li B."/>
            <person name="Bai Y."/>
            <person name="Zhang Z."/>
            <person name="Zhang Y."/>
            <person name="Wang W."/>
            <person name="Li J."/>
            <person name="Wei F."/>
            <person name="Li H."/>
            <person name="Jian M."/>
            <person name="Li J."/>
            <person name="Zhang Z."/>
            <person name="Nielsen R."/>
            <person name="Li D."/>
            <person name="Gu W."/>
            <person name="Yang Z."/>
            <person name="Xuan Z."/>
            <person name="Ryder O.A."/>
            <person name="Leung F.C."/>
            <person name="Zhou Y."/>
            <person name="Cao J."/>
            <person name="Sun X."/>
            <person name="Fu Y."/>
            <person name="Fang X."/>
            <person name="Guo X."/>
            <person name="Wang B."/>
            <person name="Hou R."/>
            <person name="Shen F."/>
            <person name="Mu B."/>
            <person name="Ni P."/>
            <person name="Lin R."/>
            <person name="Qian W."/>
            <person name="Wang G."/>
            <person name="Yu C."/>
            <person name="Nie W."/>
            <person name="Wang J."/>
            <person name="Wu Z."/>
            <person name="Liang H."/>
            <person name="Min J."/>
            <person name="Wu Q."/>
            <person name="Cheng S."/>
            <person name="Ruan J."/>
            <person name="Wang M."/>
            <person name="Shi Z."/>
            <person name="Wen M."/>
            <person name="Liu B."/>
            <person name="Ren X."/>
            <person name="Zheng H."/>
            <person name="Dong D."/>
            <person name="Cook K."/>
            <person name="Shan G."/>
            <person name="Zhang H."/>
            <person name="Kosiol C."/>
            <person name="Xie X."/>
            <person name="Lu Z."/>
            <person name="Zheng H."/>
            <person name="Li Y."/>
            <person name="Steiner C.C."/>
            <person name="Lam T.T."/>
            <person name="Lin S."/>
            <person name="Zhang Q."/>
            <person name="Li G."/>
            <person name="Tian J."/>
            <person name="Gong T."/>
            <person name="Liu H."/>
            <person name="Zhang D."/>
            <person name="Fang L."/>
            <person name="Ye C."/>
            <person name="Zhang J."/>
            <person name="Hu W."/>
            <person name="Xu A."/>
            <person name="Ren Y."/>
            <person name="Zhang G."/>
            <person name="Bruford M.W."/>
            <person name="Li Q."/>
            <person name="Ma L."/>
            <person name="Guo Y."/>
            <person name="An N."/>
            <person name="Hu Y."/>
            <person name="Zheng Y."/>
            <person name="Shi Y."/>
            <person name="Li Z."/>
            <person name="Liu Q."/>
            <person name="Chen Y."/>
            <person name="Zhao J."/>
            <person name="Qu N."/>
            <person name="Zhao S."/>
            <person name="Tian F."/>
            <person name="Wang X."/>
            <person name="Wang H."/>
            <person name="Xu L."/>
            <person name="Liu X."/>
            <person name="Vinar T."/>
            <person name="Wang Y."/>
            <person name="Lam T.W."/>
            <person name="Yiu S.M."/>
            <person name="Liu S."/>
            <person name="Zhang H."/>
            <person name="Li D."/>
            <person name="Huang Y."/>
            <person name="Wang X."/>
            <person name="Yang G."/>
            <person name="Jiang Z."/>
            <person name="Wang J."/>
            <person name="Qin N."/>
            <person name="Li L."/>
            <person name="Li J."/>
            <person name="Bolund L."/>
            <person name="Kristiansen K."/>
            <person name="Wong G.K."/>
            <person name="Olson M."/>
            <person name="Zhang X."/>
            <person name="Li S."/>
            <person name="Yang H."/>
            <person name="Wang J."/>
            <person name="Wang J."/>
        </authorList>
    </citation>
    <scope>NUCLEOTIDE SEQUENCE [LARGE SCALE GENOMIC DNA]</scope>
</reference>
<accession>D2H0H2</accession>
<protein>
    <submittedName>
        <fullName evidence="1">Uncharacterized protein</fullName>
    </submittedName>
</protein>
<evidence type="ECO:0000313" key="1">
    <source>
        <dbReference type="EMBL" id="EFB16848.1"/>
    </source>
</evidence>